<name>A0A8H4KMN0_9HYPO</name>
<dbReference type="EMBL" id="JAADJG010000200">
    <property type="protein sequence ID" value="KAF4452109.1"/>
    <property type="molecule type" value="Genomic_DNA"/>
</dbReference>
<dbReference type="Gene3D" id="2.60.120.260">
    <property type="entry name" value="Galactose-binding domain-like"/>
    <property type="match status" value="2"/>
</dbReference>
<evidence type="ECO:0000313" key="4">
    <source>
        <dbReference type="Proteomes" id="UP000605986"/>
    </source>
</evidence>
<sequence length="488" mass="50764">MVSNKLIIAAFAALASVANASPCKLSSTKTVTTSATETTSAGFTSKTGTDSHSVETSTAITDSDTATESVSQASTTVATKTTTTATTTEAGTETTTLATSSEASTTVADTATTTTTVEEPLLTNSGFDDGTTSPWVLAPYSDAPFSLGNPEKGTSSGRVQFGVKNGGQYFNYITQKINKNALKAGAYTLSGSVRVDYSNNNGGDGCSLASVVCFRGPVANLRSVPNSQYVGGVYEAEYFTVSTTCEFTDSLLAQYDEFSVAFGFKCAESGANLDSVVFEPVPPAKPETTTMITTTQATTVATTTAGETATTTTTADAGPTPLLVNANFDLGTTEPWLSSLGSDGPVGLDTYQPKQGPASGVLHYGNDGGESYNNYVYQRVETRLLKASSYHLAGFVRVDTSTDNIYSDGCNSMGVLCTLGDPNNLNRVPGSVKSLTADSAAGAWYMLDTTCTFTDQMLSQYDYVTVSFGFNCANSGANLDAVAFKEVV</sequence>
<feature type="compositionally biased region" description="Low complexity" evidence="1">
    <location>
        <begin position="55"/>
        <end position="119"/>
    </location>
</feature>
<evidence type="ECO:0000256" key="2">
    <source>
        <dbReference type="SAM" id="SignalP"/>
    </source>
</evidence>
<gene>
    <name evidence="3" type="ORF">F53441_5042</name>
</gene>
<feature type="compositionally biased region" description="Low complexity" evidence="1">
    <location>
        <begin position="36"/>
        <end position="45"/>
    </location>
</feature>
<evidence type="ECO:0000313" key="3">
    <source>
        <dbReference type="EMBL" id="KAF4452109.1"/>
    </source>
</evidence>
<feature type="signal peptide" evidence="2">
    <location>
        <begin position="1"/>
        <end position="20"/>
    </location>
</feature>
<accession>A0A8H4KMN0</accession>
<reference evidence="3" key="1">
    <citation type="submission" date="2020-01" db="EMBL/GenBank/DDBJ databases">
        <title>Identification and distribution of gene clusters putatively required for synthesis of sphingolipid metabolism inhibitors in phylogenetically diverse species of the filamentous fungus Fusarium.</title>
        <authorList>
            <person name="Kim H.-S."/>
            <person name="Busman M."/>
            <person name="Brown D.W."/>
            <person name="Divon H."/>
            <person name="Uhlig S."/>
            <person name="Proctor R.H."/>
        </authorList>
    </citation>
    <scope>NUCLEOTIDE SEQUENCE</scope>
    <source>
        <strain evidence="3">NRRL 53441</strain>
    </source>
</reference>
<evidence type="ECO:0000256" key="1">
    <source>
        <dbReference type="SAM" id="MobiDB-lite"/>
    </source>
</evidence>
<dbReference type="OrthoDB" id="5101337at2759"/>
<comment type="caution">
    <text evidence="3">The sequence shown here is derived from an EMBL/GenBank/DDBJ whole genome shotgun (WGS) entry which is preliminary data.</text>
</comment>
<proteinExistence type="predicted"/>
<evidence type="ECO:0008006" key="5">
    <source>
        <dbReference type="Google" id="ProtNLM"/>
    </source>
</evidence>
<keyword evidence="2" id="KW-0732">Signal</keyword>
<feature type="region of interest" description="Disordered" evidence="1">
    <location>
        <begin position="36"/>
        <end position="128"/>
    </location>
</feature>
<feature type="chain" id="PRO_5034575787" description="CBM-cenC domain-containing protein" evidence="2">
    <location>
        <begin position="21"/>
        <end position="488"/>
    </location>
</feature>
<dbReference type="AlphaFoldDB" id="A0A8H4KMN0"/>
<keyword evidence="4" id="KW-1185">Reference proteome</keyword>
<organism evidence="3 4">
    <name type="scientific">Fusarium austroafricanum</name>
    <dbReference type="NCBI Taxonomy" id="2364996"/>
    <lineage>
        <taxon>Eukaryota</taxon>
        <taxon>Fungi</taxon>
        <taxon>Dikarya</taxon>
        <taxon>Ascomycota</taxon>
        <taxon>Pezizomycotina</taxon>
        <taxon>Sordariomycetes</taxon>
        <taxon>Hypocreomycetidae</taxon>
        <taxon>Hypocreales</taxon>
        <taxon>Nectriaceae</taxon>
        <taxon>Fusarium</taxon>
        <taxon>Fusarium concolor species complex</taxon>
    </lineage>
</organism>
<dbReference type="Proteomes" id="UP000605986">
    <property type="component" value="Unassembled WGS sequence"/>
</dbReference>
<protein>
    <recommendedName>
        <fullName evidence="5">CBM-cenC domain-containing protein</fullName>
    </recommendedName>
</protein>